<evidence type="ECO:0000313" key="3">
    <source>
        <dbReference type="Proteomes" id="UP000241964"/>
    </source>
</evidence>
<reference evidence="2 3" key="1">
    <citation type="submission" date="2018-03" db="EMBL/GenBank/DDBJ databases">
        <title>Genomic Encyclopedia of Archaeal and Bacterial Type Strains, Phase II (KMG-II): from individual species to whole genera.</title>
        <authorList>
            <person name="Goeker M."/>
        </authorList>
    </citation>
    <scope>NUCLEOTIDE SEQUENCE [LARGE SCALE GENOMIC DNA]</scope>
    <source>
        <strain evidence="2 3">DSM 29057</strain>
    </source>
</reference>
<proteinExistence type="predicted"/>
<name>A0A2P8GC58_9BACT</name>
<dbReference type="SUPFAM" id="SSF69118">
    <property type="entry name" value="AhpD-like"/>
    <property type="match status" value="1"/>
</dbReference>
<evidence type="ECO:0000259" key="1">
    <source>
        <dbReference type="Pfam" id="PF02627"/>
    </source>
</evidence>
<feature type="domain" description="Carboxymuconolactone decarboxylase-like" evidence="1">
    <location>
        <begin position="17"/>
        <end position="86"/>
    </location>
</feature>
<dbReference type="Gene3D" id="1.20.1290.10">
    <property type="entry name" value="AhpD-like"/>
    <property type="match status" value="1"/>
</dbReference>
<organism evidence="2 3">
    <name type="scientific">Dyadobacter jiangsuensis</name>
    <dbReference type="NCBI Taxonomy" id="1591085"/>
    <lineage>
        <taxon>Bacteria</taxon>
        <taxon>Pseudomonadati</taxon>
        <taxon>Bacteroidota</taxon>
        <taxon>Cytophagia</taxon>
        <taxon>Cytophagales</taxon>
        <taxon>Spirosomataceae</taxon>
        <taxon>Dyadobacter</taxon>
    </lineage>
</organism>
<keyword evidence="2" id="KW-0560">Oxidoreductase</keyword>
<dbReference type="PANTHER" id="PTHR33570">
    <property type="entry name" value="4-CARBOXYMUCONOLACTONE DECARBOXYLASE FAMILY PROTEIN"/>
    <property type="match status" value="1"/>
</dbReference>
<dbReference type="AlphaFoldDB" id="A0A2P8GC58"/>
<dbReference type="InterPro" id="IPR003779">
    <property type="entry name" value="CMD-like"/>
</dbReference>
<sequence length="238" mass="26039">MKLQGILTIILAFVISETNAEIMKDDSLSEKEKSIISIAALTAKGDLPNLKIAFNTGLEDGLTINEIKEELIHLSAYCGFPRSLNGINTLSAVLDDRKSKGITDQQGETPLRVKEVGKYEAGKEVLQSLTGRVETGPRSGYATFVPAIDTLLKEHLFNDIFTRGVLDYKQRELITVSVLATLGGVDSQLSGHIGICLNLGISKKQLEELLFIVADKVGNDRAVEARKILERVSTRTNR</sequence>
<dbReference type="PANTHER" id="PTHR33570:SF2">
    <property type="entry name" value="CARBOXYMUCONOLACTONE DECARBOXYLASE-LIKE DOMAIN-CONTAINING PROTEIN"/>
    <property type="match status" value="1"/>
</dbReference>
<dbReference type="InterPro" id="IPR029032">
    <property type="entry name" value="AhpD-like"/>
</dbReference>
<evidence type="ECO:0000313" key="2">
    <source>
        <dbReference type="EMBL" id="PSL31564.1"/>
    </source>
</evidence>
<feature type="domain" description="Carboxymuconolactone decarboxylase-like" evidence="1">
    <location>
        <begin position="147"/>
        <end position="230"/>
    </location>
</feature>
<dbReference type="Pfam" id="PF02627">
    <property type="entry name" value="CMD"/>
    <property type="match status" value="2"/>
</dbReference>
<gene>
    <name evidence="2" type="ORF">CLV60_103430</name>
</gene>
<protein>
    <submittedName>
        <fullName evidence="2">Alkylhydroperoxidase/carboxymuconolactone decarboxylase family protein YurZ</fullName>
    </submittedName>
</protein>
<dbReference type="GO" id="GO:0051920">
    <property type="term" value="F:peroxiredoxin activity"/>
    <property type="evidence" value="ECO:0007669"/>
    <property type="project" value="InterPro"/>
</dbReference>
<comment type="caution">
    <text evidence="2">The sequence shown here is derived from an EMBL/GenBank/DDBJ whole genome shotgun (WGS) entry which is preliminary data.</text>
</comment>
<keyword evidence="2" id="KW-0575">Peroxidase</keyword>
<dbReference type="EMBL" id="PYAS01000003">
    <property type="protein sequence ID" value="PSL31564.1"/>
    <property type="molecule type" value="Genomic_DNA"/>
</dbReference>
<dbReference type="RefSeq" id="WP_106594879.1">
    <property type="nucleotide sequence ID" value="NZ_PYAS01000003.1"/>
</dbReference>
<dbReference type="OrthoDB" id="9812754at2"/>
<accession>A0A2P8GC58</accession>
<dbReference type="Proteomes" id="UP000241964">
    <property type="component" value="Unassembled WGS sequence"/>
</dbReference>
<dbReference type="InterPro" id="IPR052512">
    <property type="entry name" value="4CMD/NDH-1_regulator"/>
</dbReference>
<keyword evidence="3" id="KW-1185">Reference proteome</keyword>